<feature type="compositionally biased region" description="Polar residues" evidence="1">
    <location>
        <begin position="1377"/>
        <end position="1398"/>
    </location>
</feature>
<evidence type="ECO:0000313" key="2">
    <source>
        <dbReference type="EMBL" id="CAD7199802.1"/>
    </source>
</evidence>
<feature type="compositionally biased region" description="Pro residues" evidence="1">
    <location>
        <begin position="1335"/>
        <end position="1344"/>
    </location>
</feature>
<feature type="compositionally biased region" description="Basic and acidic residues" evidence="1">
    <location>
        <begin position="1318"/>
        <end position="1328"/>
    </location>
</feature>
<gene>
    <name evidence="2" type="ORF">TDIB3V08_LOCUS6046</name>
</gene>
<feature type="region of interest" description="Disordered" evidence="1">
    <location>
        <begin position="1"/>
        <end position="28"/>
    </location>
</feature>
<feature type="compositionally biased region" description="Basic and acidic residues" evidence="1">
    <location>
        <begin position="1074"/>
        <end position="1094"/>
    </location>
</feature>
<proteinExistence type="predicted"/>
<feature type="compositionally biased region" description="Basic and acidic residues" evidence="1">
    <location>
        <begin position="1256"/>
        <end position="1265"/>
    </location>
</feature>
<feature type="compositionally biased region" description="Basic and acidic residues" evidence="1">
    <location>
        <begin position="936"/>
        <end position="948"/>
    </location>
</feature>
<accession>A0A7R8VNQ4</accession>
<feature type="region of interest" description="Disordered" evidence="1">
    <location>
        <begin position="936"/>
        <end position="1402"/>
    </location>
</feature>
<feature type="compositionally biased region" description="Polar residues" evidence="1">
    <location>
        <begin position="1279"/>
        <end position="1288"/>
    </location>
</feature>
<feature type="compositionally biased region" description="Polar residues" evidence="1">
    <location>
        <begin position="92"/>
        <end position="101"/>
    </location>
</feature>
<dbReference type="EMBL" id="OA567048">
    <property type="protein sequence ID" value="CAD7199802.1"/>
    <property type="molecule type" value="Genomic_DNA"/>
</dbReference>
<feature type="compositionally biased region" description="Basic residues" evidence="1">
    <location>
        <begin position="1221"/>
        <end position="1231"/>
    </location>
</feature>
<feature type="compositionally biased region" description="Basic and acidic residues" evidence="1">
    <location>
        <begin position="414"/>
        <end position="430"/>
    </location>
</feature>
<feature type="compositionally biased region" description="Polar residues" evidence="1">
    <location>
        <begin position="453"/>
        <end position="467"/>
    </location>
</feature>
<reference evidence="2" key="1">
    <citation type="submission" date="2020-11" db="EMBL/GenBank/DDBJ databases">
        <authorList>
            <person name="Tran Van P."/>
        </authorList>
    </citation>
    <scope>NUCLEOTIDE SEQUENCE</scope>
</reference>
<protein>
    <submittedName>
        <fullName evidence="2">Uncharacterized protein</fullName>
    </submittedName>
</protein>
<name>A0A7R8VNQ4_TIMDO</name>
<evidence type="ECO:0000256" key="1">
    <source>
        <dbReference type="SAM" id="MobiDB-lite"/>
    </source>
</evidence>
<feature type="compositionally biased region" description="Low complexity" evidence="1">
    <location>
        <begin position="1190"/>
        <end position="1199"/>
    </location>
</feature>
<feature type="compositionally biased region" description="Polar residues" evidence="1">
    <location>
        <begin position="985"/>
        <end position="1005"/>
    </location>
</feature>
<feature type="region of interest" description="Disordered" evidence="1">
    <location>
        <begin position="62"/>
        <end position="165"/>
    </location>
</feature>
<feature type="compositionally biased region" description="Basic and acidic residues" evidence="1">
    <location>
        <begin position="468"/>
        <end position="483"/>
    </location>
</feature>
<feature type="compositionally biased region" description="Basic and acidic residues" evidence="1">
    <location>
        <begin position="1170"/>
        <end position="1188"/>
    </location>
</feature>
<feature type="compositionally biased region" description="Basic and acidic residues" evidence="1">
    <location>
        <begin position="391"/>
        <end position="402"/>
    </location>
</feature>
<feature type="compositionally biased region" description="Polar residues" evidence="1">
    <location>
        <begin position="1048"/>
        <end position="1073"/>
    </location>
</feature>
<feature type="region of interest" description="Disordered" evidence="1">
    <location>
        <begin position="256"/>
        <end position="278"/>
    </location>
</feature>
<feature type="compositionally biased region" description="Low complexity" evidence="1">
    <location>
        <begin position="256"/>
        <end position="266"/>
    </location>
</feature>
<sequence length="1690" mass="184534">MIRVDGYLKESRSSKSEGGQFETVKYEEEKPSVIPVSLDRVLSVHAELCLFICAKRRSSRFSRSGNAATTTSSPPTTCSPPSVTGTSPGSTKDGSTPSSTRIPALGSVLPPPSPRTSGPSSYVTVGTVRYGVRFGSNQQGGTQSKRELLPSGDAPNHSNSNGGDDCCCGTVQLQWPRAPAGPPSSSTSRIPLPSSAVPESKQQLSNNRRGIFSRINSAELSRGISVVAPTQQHCQITSDPQHLVYRSTLEWSLKQASSPTQPATTPKPTPRGVKNCFKGNEEEDEGCYGVGRMKEDREDLPLQLPPPALPPSSQSRRRILVRTKPDIPAYLKLCSSVSTDGDTSYLLTHGSKENLPEEPDNNNDTVGSFRRNTLERLHRFRFGGGGGATGNKEKGERKKETTSGRSGRAKKKERSSDQSERLRELTEKLKGNASPSSDSRRKTSSSAEGASAVVNQIIPSPASITSDVTRETTLRKDSAKKEPDNGVIKTTEVTGVKDASVKKMNSGDGVILSSSGASDETSISKEDDIFEFVNLRLPKPESRTIVGSYIQRTIPFRSASFSQVDFCSADGKYIRSNPRCSPYSTYSTPASGSVTLPLSPASAIAGGSLTLPRKKLTEISPTASVSITPSSSTTIPIDETIGSNPSVDSAVGSEESFSTSTIISHIPILGGDASTSDAPYKASGIRSLTYPLPRRGCRPDDEIPFSSIDGNGLKSLSHAPCVIGAGRELKGVEEEGENWQSETCQGDFVVCALGEKNVSVLNFPDTSNTSESVKCDFERTSPILESECNLSPENVVSEKCLKTNDATVDISKCLDNPKSKIVRQWSKHESQSSSDSDDIIAVKVVDISDTDQSLLTKDDLHYCEVNNEDNTNIQRDTINTSVTSQLNESSPSDQNCAKTEECGSQKIIHLTPSEIPFEESEPIQYSKDVKILVREESSDSNETNDRQSQKQLFVTQWPKVEERETDIDGDDSEKSRVDTDESDEVTASYQQEDRALSQSGTVSKQSSEESPDDQNELKLCSDNSQESSPDESIPHSELSLPIEDTDTVKNSSTTNFLPVNNTSDPGETKTTPWHRQESSQESDSSKRWSGEVCDRSSWGVPRDEPQSPDDNCVPKTQWSRSLDTEKKRLNRPKLICQSSEEREDDSNRPSPRRYPILIRTDSLSEGESDQGDRRPTTPTIRDRERDRTASPSLFSPSDLSDSEGRGGGGSAGIGSESRNQHTPRRYYKRPLRGPYGQMLEAEMKKPDTGRTFSKRQYNEDLKFLEEYASPPLQRPPSPTESIMKSSPVTDPPFDSLRPSNTDDNRTCSLRHRSLTTHSFDDSQLKDGYGRSPPSASNPPTPMPRSIPKRKVSAPYSAPSPTALARESSGPGTFVCHQRTTSSPSQLEGYTRGSGTSTRPEPTPELLAELLRGSSERISFSPNNSVLSNIEATVRDWKRHPTFKDLLKENHFNLGFGQTDKRASERLGGQIGERALARSSLATYHYNQCVLSYISVARSSLATSHYNQCVLSYILVARSSLATSHYNQCVLSYISVARPRLTQFPQQVNLELGVLEFPCCNQLTGGAIRCRAQHDIAVSLFRWGIAPVILSKVLGVVKAIVHLTEASGQLWVRRMVGVTASCLPEARFDLWTSSSTASLDKLVSGGLGYRSRSRRGPRQQLVVLSSVIERLSSLYGKDTVQSAVYSPVFEH</sequence>
<feature type="region of interest" description="Disordered" evidence="1">
    <location>
        <begin position="345"/>
        <end position="483"/>
    </location>
</feature>
<organism evidence="2">
    <name type="scientific">Timema douglasi</name>
    <name type="common">Walking stick</name>
    <dbReference type="NCBI Taxonomy" id="61478"/>
    <lineage>
        <taxon>Eukaryota</taxon>
        <taxon>Metazoa</taxon>
        <taxon>Ecdysozoa</taxon>
        <taxon>Arthropoda</taxon>
        <taxon>Hexapoda</taxon>
        <taxon>Insecta</taxon>
        <taxon>Pterygota</taxon>
        <taxon>Neoptera</taxon>
        <taxon>Polyneoptera</taxon>
        <taxon>Phasmatodea</taxon>
        <taxon>Timematodea</taxon>
        <taxon>Timematoidea</taxon>
        <taxon>Timematidae</taxon>
        <taxon>Timema</taxon>
    </lineage>
</organism>
<feature type="compositionally biased region" description="Low complexity" evidence="1">
    <location>
        <begin position="183"/>
        <end position="195"/>
    </location>
</feature>
<feature type="compositionally biased region" description="Basic and acidic residues" evidence="1">
    <location>
        <begin position="1"/>
        <end position="15"/>
    </location>
</feature>
<feature type="compositionally biased region" description="Low complexity" evidence="1">
    <location>
        <begin position="69"/>
        <end position="91"/>
    </location>
</feature>
<feature type="region of interest" description="Disordered" evidence="1">
    <location>
        <begin position="177"/>
        <end position="205"/>
    </location>
</feature>